<dbReference type="Gene3D" id="3.30.40.10">
    <property type="entry name" value="Zinc/RING finger domain, C3HC4 (zinc finger)"/>
    <property type="match status" value="1"/>
</dbReference>
<dbReference type="PROSITE" id="PS50089">
    <property type="entry name" value="ZF_RING_2"/>
    <property type="match status" value="1"/>
</dbReference>
<dbReference type="InterPro" id="IPR001841">
    <property type="entry name" value="Znf_RING"/>
</dbReference>
<evidence type="ECO:0000259" key="2">
    <source>
        <dbReference type="PROSITE" id="PS50089"/>
    </source>
</evidence>
<dbReference type="Proteomes" id="UP000315496">
    <property type="component" value="Chromosome 5"/>
</dbReference>
<dbReference type="SUPFAM" id="SSF48403">
    <property type="entry name" value="Ankyrin repeat"/>
    <property type="match status" value="1"/>
</dbReference>
<name>A0A4Z1SNL1_GIAMU</name>
<dbReference type="PANTHER" id="PTHR24120:SF4">
    <property type="entry name" value="GH07239P"/>
    <property type="match status" value="1"/>
</dbReference>
<protein>
    <submittedName>
        <fullName evidence="3">Ankyrin repeat protein 2</fullName>
    </submittedName>
</protein>
<keyword evidence="1" id="KW-0479">Metal-binding</keyword>
<dbReference type="EMBL" id="VDLU01000005">
    <property type="protein sequence ID" value="TNJ26465.1"/>
    <property type="molecule type" value="Genomic_DNA"/>
</dbReference>
<dbReference type="InterPro" id="IPR036770">
    <property type="entry name" value="Ankyrin_rpt-contain_sf"/>
</dbReference>
<dbReference type="VEuPathDB" id="GiardiaDB:GMRT_24759"/>
<reference evidence="3 4" key="1">
    <citation type="submission" date="2019-05" db="EMBL/GenBank/DDBJ databases">
        <title>The compact genome of Giardia muris reveals important steps in the evolution of intestinal protozoan parasites.</title>
        <authorList>
            <person name="Xu F."/>
            <person name="Jimenez-Gonzalez A."/>
            <person name="Einarsson E."/>
            <person name="Astvaldsson A."/>
            <person name="Peirasmaki D."/>
            <person name="Eckmann L."/>
            <person name="Andersson J.O."/>
            <person name="Svard S.G."/>
            <person name="Jerlstrom-Hultqvist J."/>
        </authorList>
    </citation>
    <scope>NUCLEOTIDE SEQUENCE [LARGE SCALE GENOMIC DNA]</scope>
    <source>
        <strain evidence="3 4">Roberts-Thomson</strain>
    </source>
</reference>
<keyword evidence="1" id="KW-0863">Zinc-finger</keyword>
<accession>A0A4Z1SNL1</accession>
<dbReference type="OrthoDB" id="7464126at2759"/>
<keyword evidence="1" id="KW-0862">Zinc</keyword>
<dbReference type="SUPFAM" id="SSF57850">
    <property type="entry name" value="RING/U-box"/>
    <property type="match status" value="1"/>
</dbReference>
<evidence type="ECO:0000256" key="1">
    <source>
        <dbReference type="PROSITE-ProRule" id="PRU00175"/>
    </source>
</evidence>
<dbReference type="Gene3D" id="1.25.40.20">
    <property type="entry name" value="Ankyrin repeat-containing domain"/>
    <property type="match status" value="4"/>
</dbReference>
<gene>
    <name evidence="3" type="ORF">GMRT_24759</name>
</gene>
<keyword evidence="4" id="KW-1185">Reference proteome</keyword>
<dbReference type="Pfam" id="PF00023">
    <property type="entry name" value="Ank"/>
    <property type="match status" value="2"/>
</dbReference>
<dbReference type="PANTHER" id="PTHR24120">
    <property type="entry name" value="GH07239P"/>
    <property type="match status" value="1"/>
</dbReference>
<comment type="caution">
    <text evidence="3">The sequence shown here is derived from an EMBL/GenBank/DDBJ whole genome shotgun (WGS) entry which is preliminary data.</text>
</comment>
<dbReference type="InterPro" id="IPR002110">
    <property type="entry name" value="Ankyrin_rpt"/>
</dbReference>
<sequence>MSVTALMEAAGRGDLEAVKRNLNQAGKKDENGWTALMYAAINGRANCIPLLRKEIGTRDNWGWTALMLAARNGKTNCVQLLLSETGKKTTKEWNDFPSGTTALMLATHENYPDIVELLLLYEQGMTDSKGHTAQWHANSDTKIGDFTRVRQLLKYEGSERAPPPPKGPAFLQAFATVGDVEGVKKYVSHAGYQDSNGMTALMLAAWNGHTSCIPLLRDEIGKKDKDGETALMKAVRQGHANCVAHLEEEIGIRGKYGRTALMLAAEYGHANCIPLLNRELGKQSRNGETALMRVAIKGHTSCVQPLLSEARKQLMEERKFTLNGNTFTFPPGTTALMLAAHYNRPEVVELLLPYEQRLKDSKGHNAQWHAKNSSRGGDFTRVHELLEYEGLERIPPPTPGAANRRGVRELSSSRSLPEGMTCVICLTNPKDTLLQPCGHLCACSGCSGKLKGQSCPLCRTPVESTVKVYL</sequence>
<proteinExistence type="predicted"/>
<dbReference type="Pfam" id="PF13920">
    <property type="entry name" value="zf-C3HC4_3"/>
    <property type="match status" value="1"/>
</dbReference>
<dbReference type="SMART" id="SM00248">
    <property type="entry name" value="ANK"/>
    <property type="match status" value="9"/>
</dbReference>
<evidence type="ECO:0000313" key="3">
    <source>
        <dbReference type="EMBL" id="TNJ26465.1"/>
    </source>
</evidence>
<organism evidence="3 4">
    <name type="scientific">Giardia muris</name>
    <dbReference type="NCBI Taxonomy" id="5742"/>
    <lineage>
        <taxon>Eukaryota</taxon>
        <taxon>Metamonada</taxon>
        <taxon>Diplomonadida</taxon>
        <taxon>Hexamitidae</taxon>
        <taxon>Giardiinae</taxon>
        <taxon>Giardia</taxon>
    </lineage>
</organism>
<dbReference type="AlphaFoldDB" id="A0A4Z1SNL1"/>
<evidence type="ECO:0000313" key="4">
    <source>
        <dbReference type="Proteomes" id="UP000315496"/>
    </source>
</evidence>
<feature type="domain" description="RING-type" evidence="2">
    <location>
        <begin position="422"/>
        <end position="459"/>
    </location>
</feature>
<dbReference type="InterPro" id="IPR013083">
    <property type="entry name" value="Znf_RING/FYVE/PHD"/>
</dbReference>
<dbReference type="Pfam" id="PF12796">
    <property type="entry name" value="Ank_2"/>
    <property type="match status" value="3"/>
</dbReference>
<dbReference type="GO" id="GO:0008270">
    <property type="term" value="F:zinc ion binding"/>
    <property type="evidence" value="ECO:0007669"/>
    <property type="project" value="UniProtKB-KW"/>
</dbReference>